<feature type="domain" description="Methyltransferase small" evidence="1">
    <location>
        <begin position="70"/>
        <end position="152"/>
    </location>
</feature>
<dbReference type="InterPro" id="IPR029063">
    <property type="entry name" value="SAM-dependent_MTases_sf"/>
</dbReference>
<evidence type="ECO:0000313" key="2">
    <source>
        <dbReference type="EMBL" id="BCK84940.1"/>
    </source>
</evidence>
<dbReference type="SUPFAM" id="SSF53335">
    <property type="entry name" value="S-adenosyl-L-methionine-dependent methyltransferases"/>
    <property type="match status" value="1"/>
</dbReference>
<dbReference type="Proteomes" id="UP000679848">
    <property type="component" value="Chromosome"/>
</dbReference>
<accession>A0A810Q9N3</accession>
<dbReference type="Pfam" id="PF05175">
    <property type="entry name" value="MTS"/>
    <property type="match status" value="1"/>
</dbReference>
<sequence>MAKLTKAQAKLHEKAVKLLQCKELSEADTRFVFNHYREDANHINSTAGAFFTPYGLARDFRLHIPLNYKDHVKLIDLCAGIGILSYMAARACDNHNQCSVEITCIEINQDYVDVGKQLLPEATWICSDALDPALLSSLGHFDCAISNPPFGRIHSPYRRNYSSSQFEYMVIEAAASIADAGVFIIPQISAPFVYSGTNNVRWRETGPARLFEQQTGIELDFNVGIDTSQYQADWHGTSPHCEIVCCDFTKRTGQLTMMPLNIGIA</sequence>
<dbReference type="KEGG" id="pfaa:MM59RIKEN_22590"/>
<dbReference type="Gene3D" id="3.40.50.150">
    <property type="entry name" value="Vaccinia Virus protein VP39"/>
    <property type="match status" value="1"/>
</dbReference>
<proteinExistence type="predicted"/>
<dbReference type="InterPro" id="IPR007848">
    <property type="entry name" value="Small_mtfrase_dom"/>
</dbReference>
<evidence type="ECO:0000313" key="3">
    <source>
        <dbReference type="Proteomes" id="UP000679848"/>
    </source>
</evidence>
<organism evidence="2 3">
    <name type="scientific">Pusillibacter faecalis</name>
    <dbReference type="NCBI Taxonomy" id="2714358"/>
    <lineage>
        <taxon>Bacteria</taxon>
        <taxon>Bacillati</taxon>
        <taxon>Bacillota</taxon>
        <taxon>Clostridia</taxon>
        <taxon>Eubacteriales</taxon>
        <taxon>Oscillospiraceae</taxon>
        <taxon>Pusillibacter</taxon>
    </lineage>
</organism>
<evidence type="ECO:0000259" key="1">
    <source>
        <dbReference type="Pfam" id="PF05175"/>
    </source>
</evidence>
<keyword evidence="3" id="KW-1185">Reference proteome</keyword>
<reference evidence="2" key="1">
    <citation type="submission" date="2020-09" db="EMBL/GenBank/DDBJ databases">
        <title>New species isolated from human feces.</title>
        <authorList>
            <person name="Kitahara M."/>
            <person name="Shigeno Y."/>
            <person name="Shime M."/>
            <person name="Matsumoto Y."/>
            <person name="Nakamura S."/>
            <person name="Motooka D."/>
            <person name="Fukuoka S."/>
            <person name="Nishikawa H."/>
            <person name="Benno Y."/>
        </authorList>
    </citation>
    <scope>NUCLEOTIDE SEQUENCE</scope>
    <source>
        <strain evidence="2">MM59</strain>
    </source>
</reference>
<dbReference type="AlphaFoldDB" id="A0A810Q9N3"/>
<dbReference type="GO" id="GO:0008168">
    <property type="term" value="F:methyltransferase activity"/>
    <property type="evidence" value="ECO:0007669"/>
    <property type="project" value="InterPro"/>
</dbReference>
<dbReference type="CDD" id="cd02440">
    <property type="entry name" value="AdoMet_MTases"/>
    <property type="match status" value="1"/>
</dbReference>
<gene>
    <name evidence="2" type="ORF">MM59RIKEN_22590</name>
</gene>
<dbReference type="EMBL" id="AP023420">
    <property type="protein sequence ID" value="BCK84940.1"/>
    <property type="molecule type" value="Genomic_DNA"/>
</dbReference>
<name>A0A810Q9N3_9FIRM</name>
<dbReference type="RefSeq" id="WP_055179926.1">
    <property type="nucleotide sequence ID" value="NZ_AP023420.1"/>
</dbReference>
<protein>
    <recommendedName>
        <fullName evidence="1">Methyltransferase small domain-containing protein</fullName>
    </recommendedName>
</protein>